<evidence type="ECO:0000259" key="2">
    <source>
        <dbReference type="Pfam" id="PF00156"/>
    </source>
</evidence>
<evidence type="ECO:0000256" key="1">
    <source>
        <dbReference type="ARBA" id="ARBA00008007"/>
    </source>
</evidence>
<dbReference type="Gene3D" id="3.40.50.2020">
    <property type="match status" value="1"/>
</dbReference>
<dbReference type="PANTHER" id="PTHR47505:SF1">
    <property type="entry name" value="DNA UTILIZATION PROTEIN YHGH"/>
    <property type="match status" value="1"/>
</dbReference>
<dbReference type="InterPro" id="IPR051910">
    <property type="entry name" value="ComF/GntX_DNA_util-trans"/>
</dbReference>
<dbReference type="CDD" id="cd06223">
    <property type="entry name" value="PRTases_typeI"/>
    <property type="match status" value="1"/>
</dbReference>
<dbReference type="OrthoDB" id="9779910at2"/>
<gene>
    <name evidence="3" type="ORF">Pan54_08250</name>
</gene>
<dbReference type="SUPFAM" id="SSF53271">
    <property type="entry name" value="PRTase-like"/>
    <property type="match status" value="1"/>
</dbReference>
<proteinExistence type="inferred from homology"/>
<dbReference type="PANTHER" id="PTHR47505">
    <property type="entry name" value="DNA UTILIZATION PROTEIN YHGH"/>
    <property type="match status" value="1"/>
</dbReference>
<evidence type="ECO:0000313" key="4">
    <source>
        <dbReference type="Proteomes" id="UP000316095"/>
    </source>
</evidence>
<dbReference type="RefSeq" id="WP_146502266.1">
    <property type="nucleotide sequence ID" value="NZ_SJPG01000001.1"/>
</dbReference>
<protein>
    <submittedName>
        <fullName evidence="3">DNA utilization protein GntX</fullName>
    </submittedName>
</protein>
<organism evidence="3 4">
    <name type="scientific">Rubinisphaera italica</name>
    <dbReference type="NCBI Taxonomy" id="2527969"/>
    <lineage>
        <taxon>Bacteria</taxon>
        <taxon>Pseudomonadati</taxon>
        <taxon>Planctomycetota</taxon>
        <taxon>Planctomycetia</taxon>
        <taxon>Planctomycetales</taxon>
        <taxon>Planctomycetaceae</taxon>
        <taxon>Rubinisphaera</taxon>
    </lineage>
</organism>
<comment type="similarity">
    <text evidence="1">Belongs to the ComF/GntX family.</text>
</comment>
<sequence>MSKLLQTARRSSSALCEFIFPAQCCLCGTSLASDTEFNEIVLCCLTCLENFPDAIEHSCSRCGAEVGAYVDTSKGCNYCKSDSFSFASVIAYGTYESELKQFCQLSKRPEHQDVTWLVGERLWQSRRDMLSQLQVDCLVTVPMHWTNRLVRRIHPNETLAKCLSKRLNVPYFRRGLVQRIRTKHQSSLRPSLRRKNIRDAYRASASSKLRAKNILLVDDILTTGATAHACARLLLAAGCAVVHVAVVARGIGR</sequence>
<feature type="domain" description="Phosphoribosyltransferase" evidence="2">
    <location>
        <begin position="159"/>
        <end position="249"/>
    </location>
</feature>
<comment type="caution">
    <text evidence="3">The sequence shown here is derived from an EMBL/GenBank/DDBJ whole genome shotgun (WGS) entry which is preliminary data.</text>
</comment>
<dbReference type="InterPro" id="IPR000836">
    <property type="entry name" value="PRTase_dom"/>
</dbReference>
<dbReference type="Proteomes" id="UP000316095">
    <property type="component" value="Unassembled WGS sequence"/>
</dbReference>
<accession>A0A5C5XDW2</accession>
<dbReference type="AlphaFoldDB" id="A0A5C5XDW2"/>
<reference evidence="3 4" key="1">
    <citation type="submission" date="2019-02" db="EMBL/GenBank/DDBJ databases">
        <title>Deep-cultivation of Planctomycetes and their phenomic and genomic characterization uncovers novel biology.</title>
        <authorList>
            <person name="Wiegand S."/>
            <person name="Jogler M."/>
            <person name="Boedeker C."/>
            <person name="Pinto D."/>
            <person name="Vollmers J."/>
            <person name="Rivas-Marin E."/>
            <person name="Kohn T."/>
            <person name="Peeters S.H."/>
            <person name="Heuer A."/>
            <person name="Rast P."/>
            <person name="Oberbeckmann S."/>
            <person name="Bunk B."/>
            <person name="Jeske O."/>
            <person name="Meyerdierks A."/>
            <person name="Storesund J.E."/>
            <person name="Kallscheuer N."/>
            <person name="Luecker S."/>
            <person name="Lage O.M."/>
            <person name="Pohl T."/>
            <person name="Merkel B.J."/>
            <person name="Hornburger P."/>
            <person name="Mueller R.-W."/>
            <person name="Bruemmer F."/>
            <person name="Labrenz M."/>
            <person name="Spormann A.M."/>
            <person name="Op Den Camp H."/>
            <person name="Overmann J."/>
            <person name="Amann R."/>
            <person name="Jetten M.S.M."/>
            <person name="Mascher T."/>
            <person name="Medema M.H."/>
            <person name="Devos D.P."/>
            <person name="Kaster A.-K."/>
            <person name="Ovreas L."/>
            <person name="Rohde M."/>
            <person name="Galperin M.Y."/>
            <person name="Jogler C."/>
        </authorList>
    </citation>
    <scope>NUCLEOTIDE SEQUENCE [LARGE SCALE GENOMIC DNA]</scope>
    <source>
        <strain evidence="3 4">Pan54</strain>
    </source>
</reference>
<dbReference type="EMBL" id="SJPG01000001">
    <property type="protein sequence ID" value="TWT60112.1"/>
    <property type="molecule type" value="Genomic_DNA"/>
</dbReference>
<keyword evidence="4" id="KW-1185">Reference proteome</keyword>
<dbReference type="InterPro" id="IPR029057">
    <property type="entry name" value="PRTase-like"/>
</dbReference>
<name>A0A5C5XDW2_9PLAN</name>
<evidence type="ECO:0000313" key="3">
    <source>
        <dbReference type="EMBL" id="TWT60112.1"/>
    </source>
</evidence>
<dbReference type="Pfam" id="PF00156">
    <property type="entry name" value="Pribosyltran"/>
    <property type="match status" value="1"/>
</dbReference>